<dbReference type="Gene3D" id="2.160.10.10">
    <property type="entry name" value="Hexapeptide repeat proteins"/>
    <property type="match status" value="1"/>
</dbReference>
<dbReference type="SUPFAM" id="SSF51161">
    <property type="entry name" value="Trimeric LpxA-like enzymes"/>
    <property type="match status" value="1"/>
</dbReference>
<protein>
    <submittedName>
        <fullName evidence="2">Uncharacterized protein</fullName>
    </submittedName>
</protein>
<organism evidence="2 3">
    <name type="scientific">Azospirillum palustre</name>
    <dbReference type="NCBI Taxonomy" id="2044885"/>
    <lineage>
        <taxon>Bacteria</taxon>
        <taxon>Pseudomonadati</taxon>
        <taxon>Pseudomonadota</taxon>
        <taxon>Alphaproteobacteria</taxon>
        <taxon>Rhodospirillales</taxon>
        <taxon>Azospirillaceae</taxon>
        <taxon>Azospirillum</taxon>
    </lineage>
</organism>
<keyword evidence="3" id="KW-1185">Reference proteome</keyword>
<name>A0A2B8BCR8_9PROT</name>
<sequence length="209" mass="21431">MSDSLVAAANRARGCAGFLPVEAVMALADDGVLVLDPFSTLVSPGVTLAAGVTLWPGTIIQATGGGEVTVGSGTRLFPGTRIVAAGARVTIGADTEIGEEGGFTIKADHPDGLIEIGSRVRLLGAGSLALDNHIGDGAQILGAIRMQNCRLQAGGSHRDPDPDRRGGVLKGSGVARDLTVPTGMVIQAFGLFNEAPLRPQSFFHPKQRT</sequence>
<proteinExistence type="predicted"/>
<evidence type="ECO:0000313" key="3">
    <source>
        <dbReference type="Proteomes" id="UP000225379"/>
    </source>
</evidence>
<dbReference type="AlphaFoldDB" id="A0A2B8BCR8"/>
<dbReference type="InterPro" id="IPR011004">
    <property type="entry name" value="Trimer_LpxA-like_sf"/>
</dbReference>
<dbReference type="OrthoDB" id="5504419at2"/>
<comment type="caution">
    <text evidence="2">The sequence shown here is derived from an EMBL/GenBank/DDBJ whole genome shotgun (WGS) entry which is preliminary data.</text>
</comment>
<evidence type="ECO:0000313" key="2">
    <source>
        <dbReference type="EMBL" id="PGH55715.1"/>
    </source>
</evidence>
<feature type="region of interest" description="Disordered" evidence="1">
    <location>
        <begin position="152"/>
        <end position="172"/>
    </location>
</feature>
<feature type="compositionally biased region" description="Basic and acidic residues" evidence="1">
    <location>
        <begin position="156"/>
        <end position="166"/>
    </location>
</feature>
<dbReference type="EMBL" id="PDKW01000042">
    <property type="protein sequence ID" value="PGH55715.1"/>
    <property type="molecule type" value="Genomic_DNA"/>
</dbReference>
<gene>
    <name evidence="2" type="ORF">CRT60_20800</name>
</gene>
<accession>A0A2B8BCR8</accession>
<evidence type="ECO:0000256" key="1">
    <source>
        <dbReference type="SAM" id="MobiDB-lite"/>
    </source>
</evidence>
<reference evidence="3" key="1">
    <citation type="submission" date="2017-10" db="EMBL/GenBank/DDBJ databases">
        <authorList>
            <person name="Kravchenko I.K."/>
            <person name="Grouzdev D.S."/>
        </authorList>
    </citation>
    <scope>NUCLEOTIDE SEQUENCE [LARGE SCALE GENOMIC DNA]</scope>
    <source>
        <strain evidence="3">B2</strain>
    </source>
</reference>
<dbReference type="Proteomes" id="UP000225379">
    <property type="component" value="Unassembled WGS sequence"/>
</dbReference>